<dbReference type="AlphaFoldDB" id="X1JA45"/>
<protein>
    <submittedName>
        <fullName evidence="1">Uncharacterized protein</fullName>
    </submittedName>
</protein>
<evidence type="ECO:0000313" key="1">
    <source>
        <dbReference type="EMBL" id="GAH75244.1"/>
    </source>
</evidence>
<accession>X1JA45</accession>
<proteinExistence type="predicted"/>
<sequence length="128" mass="14984">MPNLKAHCAISRQRTGFNFRTLHQWIDNPPEAKYLGSDHRIERHAYTKEDMKTIKNYWDRKKGLGWGEKAIIEWLFHIAVDNISTAFKLSKSHYGENTYNLIEIGIANSGFINVKFNRASDNQLRNNF</sequence>
<gene>
    <name evidence="1" type="ORF">S03H2_46050</name>
</gene>
<dbReference type="EMBL" id="BARU01028883">
    <property type="protein sequence ID" value="GAH75244.1"/>
    <property type="molecule type" value="Genomic_DNA"/>
</dbReference>
<name>X1JA45_9ZZZZ</name>
<organism evidence="1">
    <name type="scientific">marine sediment metagenome</name>
    <dbReference type="NCBI Taxonomy" id="412755"/>
    <lineage>
        <taxon>unclassified sequences</taxon>
        <taxon>metagenomes</taxon>
        <taxon>ecological metagenomes</taxon>
    </lineage>
</organism>
<reference evidence="1" key="1">
    <citation type="journal article" date="2014" name="Front. Microbiol.">
        <title>High frequency of phylogenetically diverse reductive dehalogenase-homologous genes in deep subseafloor sedimentary metagenomes.</title>
        <authorList>
            <person name="Kawai M."/>
            <person name="Futagami T."/>
            <person name="Toyoda A."/>
            <person name="Takaki Y."/>
            <person name="Nishi S."/>
            <person name="Hori S."/>
            <person name="Arai W."/>
            <person name="Tsubouchi T."/>
            <person name="Morono Y."/>
            <person name="Uchiyama I."/>
            <person name="Ito T."/>
            <person name="Fujiyama A."/>
            <person name="Inagaki F."/>
            <person name="Takami H."/>
        </authorList>
    </citation>
    <scope>NUCLEOTIDE SEQUENCE</scope>
    <source>
        <strain evidence="1">Expedition CK06-06</strain>
    </source>
</reference>
<comment type="caution">
    <text evidence="1">The sequence shown here is derived from an EMBL/GenBank/DDBJ whole genome shotgun (WGS) entry which is preliminary data.</text>
</comment>